<name>A0A0M3K909_ANISI</name>
<feature type="region of interest" description="Disordered" evidence="1">
    <location>
        <begin position="98"/>
        <end position="124"/>
    </location>
</feature>
<keyword evidence="3" id="KW-1185">Reference proteome</keyword>
<dbReference type="Proteomes" id="UP000267096">
    <property type="component" value="Unassembled WGS sequence"/>
</dbReference>
<evidence type="ECO:0000313" key="2">
    <source>
        <dbReference type="EMBL" id="VDK58887.1"/>
    </source>
</evidence>
<protein>
    <submittedName>
        <fullName evidence="4">Nuclear transition protein 2</fullName>
    </submittedName>
</protein>
<reference evidence="4" key="1">
    <citation type="submission" date="2017-02" db="UniProtKB">
        <authorList>
            <consortium name="WormBaseParasite"/>
        </authorList>
    </citation>
    <scope>IDENTIFICATION</scope>
</reference>
<evidence type="ECO:0000313" key="3">
    <source>
        <dbReference type="Proteomes" id="UP000267096"/>
    </source>
</evidence>
<evidence type="ECO:0000313" key="4">
    <source>
        <dbReference type="WBParaSite" id="ASIM_0001745101-mRNA-1"/>
    </source>
</evidence>
<dbReference type="OrthoDB" id="5809669at2759"/>
<feature type="region of interest" description="Disordered" evidence="1">
    <location>
        <begin position="1"/>
        <end position="70"/>
    </location>
</feature>
<feature type="compositionally biased region" description="Basic residues" evidence="1">
    <location>
        <begin position="109"/>
        <end position="124"/>
    </location>
</feature>
<dbReference type="EMBL" id="UYRR01033485">
    <property type="protein sequence ID" value="VDK58887.1"/>
    <property type="molecule type" value="Genomic_DNA"/>
</dbReference>
<accession>A0A0M3K909</accession>
<reference evidence="2 3" key="2">
    <citation type="submission" date="2018-11" db="EMBL/GenBank/DDBJ databases">
        <authorList>
            <consortium name="Pathogen Informatics"/>
        </authorList>
    </citation>
    <scope>NUCLEOTIDE SEQUENCE [LARGE SCALE GENOMIC DNA]</scope>
</reference>
<gene>
    <name evidence="2" type="ORF">ASIM_LOCUS16857</name>
</gene>
<organism evidence="4">
    <name type="scientific">Anisakis simplex</name>
    <name type="common">Herring worm</name>
    <dbReference type="NCBI Taxonomy" id="6269"/>
    <lineage>
        <taxon>Eukaryota</taxon>
        <taxon>Metazoa</taxon>
        <taxon>Ecdysozoa</taxon>
        <taxon>Nematoda</taxon>
        <taxon>Chromadorea</taxon>
        <taxon>Rhabditida</taxon>
        <taxon>Spirurina</taxon>
        <taxon>Ascaridomorpha</taxon>
        <taxon>Ascaridoidea</taxon>
        <taxon>Anisakidae</taxon>
        <taxon>Anisakis</taxon>
        <taxon>Anisakis simplex complex</taxon>
    </lineage>
</organism>
<dbReference type="WBParaSite" id="ASIM_0001745101-mRNA-1">
    <property type="protein sequence ID" value="ASIM_0001745101-mRNA-1"/>
    <property type="gene ID" value="ASIM_0001745101"/>
</dbReference>
<sequence length="124" mass="14520">MVGSPWMSLWWSSSRSDSSDSDSSRTDSSQSSRCAVSKRHQRRTKRISKCSSEHDSDSPPSYAVVEDKHGNLVIWPQRPETGRYSLAEYKKRKLRARKLLKLKQEKQSKSKKREHTKHKEHHEK</sequence>
<feature type="compositionally biased region" description="Basic residues" evidence="1">
    <location>
        <begin position="36"/>
        <end position="48"/>
    </location>
</feature>
<evidence type="ECO:0000256" key="1">
    <source>
        <dbReference type="SAM" id="MobiDB-lite"/>
    </source>
</evidence>
<dbReference type="AlphaFoldDB" id="A0A0M3K909"/>
<proteinExistence type="predicted"/>